<evidence type="ECO:0000256" key="2">
    <source>
        <dbReference type="ARBA" id="ARBA00022801"/>
    </source>
</evidence>
<dbReference type="PROSITE" id="PS51198">
    <property type="entry name" value="UVRD_HELICASE_ATP_BIND"/>
    <property type="match status" value="1"/>
</dbReference>
<dbReference type="InterPro" id="IPR014016">
    <property type="entry name" value="UvrD-like_ATP-bd"/>
</dbReference>
<dbReference type="AlphaFoldDB" id="A0A5J5HX56"/>
<dbReference type="GO" id="GO:0005524">
    <property type="term" value="F:ATP binding"/>
    <property type="evidence" value="ECO:0007669"/>
    <property type="project" value="UniProtKB-UniRule"/>
</dbReference>
<dbReference type="NCBIfam" id="NF041464">
    <property type="entry name" value="HelD_BACSU"/>
    <property type="match status" value="1"/>
</dbReference>
<accession>A0A5J5HX56</accession>
<dbReference type="Pfam" id="PF13538">
    <property type="entry name" value="UvrD_C_2"/>
    <property type="match status" value="1"/>
</dbReference>
<protein>
    <submittedName>
        <fullName evidence="8">AAA family ATPase</fullName>
    </submittedName>
</protein>
<sequence length="787" mass="92230">MNNEEEKEIRQEKERIDQMIVEIDHAIKKLHNRGSDVKSDALELRKTFWQDVTVNLDEPDDVIETFTSIKQQAELLSERERSHGQIHKRLKTLARLKDSPYFGRIDFKEEGEEVESVYLGIASFMDRNEEHFLIYDWRAPISSLYYDFPPGPASYVTPEGMISGEMTLKRQFIIRNGKMISMFDTGITIGDELLQEVLGSNATTQMKSIVATIQKEQNRIIRNEKSKLLVVQGVAGSGKTSAALQRVAYLLYRYRETLASENIMLFSPNPLFNSYVSTVLPELGEENMKQTTFQEYLDSQLGSHYRVEDSFSQLEFLLNEESSAYYHTRMASIRFKGSLSFKDYIDSFLDSIHLGGLYFKNIFFRGRVIVSKMDILDQFYQLDMKMSIANRIQIVQDWIIKCLRTQAKKEQKKSWVEEEIQLLEKEDYLAAFNAYKKKHRYKKDTFNDFEEEKKFLVKQVVNREMKPLIRSVKQLRFIDMKKIYQQIFTEQIPFTQELPAEWEQICQISITALQKNILSYEDATPFLYLKERIEGKKVNLSIRHVFIDEAQDYSPFQFAYLKELFPYSKMTLLGDMNQAIFLHSKDMVNIFQEDPDSEKETIVLTKSYRSTKQIVEFTRGLVLDGDKIEPFNREGRKPTLTIVSDEQDLKWKVLERIHKLRHRGYQTIAVIGKNANEAKQAFLALADQIDGYLMEKGSIHYEKGLVFIPAYLAKGIEFDAVIMYNASQKNYGREMERELFYTSCTRAMHELHLYSLGTESMFISRQPETTYDVLENYENMKLQERKL</sequence>
<evidence type="ECO:0000256" key="3">
    <source>
        <dbReference type="ARBA" id="ARBA00022806"/>
    </source>
</evidence>
<dbReference type="InterPro" id="IPR027417">
    <property type="entry name" value="P-loop_NTPase"/>
</dbReference>
<dbReference type="Pfam" id="PF00580">
    <property type="entry name" value="UvrD-helicase"/>
    <property type="match status" value="1"/>
</dbReference>
<evidence type="ECO:0000256" key="1">
    <source>
        <dbReference type="ARBA" id="ARBA00022741"/>
    </source>
</evidence>
<gene>
    <name evidence="8" type="ORF">F4V44_07300</name>
</gene>
<keyword evidence="4 5" id="KW-0067">ATP-binding</keyword>
<dbReference type="GO" id="GO:0016787">
    <property type="term" value="F:hydrolase activity"/>
    <property type="evidence" value="ECO:0007669"/>
    <property type="project" value="UniProtKB-UniRule"/>
</dbReference>
<dbReference type="RefSeq" id="WP_150439347.1">
    <property type="nucleotide sequence ID" value="NZ_VYKL01000015.1"/>
</dbReference>
<dbReference type="InterPro" id="IPR027785">
    <property type="entry name" value="UvrD-like_helicase_C"/>
</dbReference>
<dbReference type="GO" id="GO:0000725">
    <property type="term" value="P:recombinational repair"/>
    <property type="evidence" value="ECO:0007669"/>
    <property type="project" value="TreeGrafter"/>
</dbReference>
<evidence type="ECO:0000259" key="7">
    <source>
        <dbReference type="PROSITE" id="PS51198"/>
    </source>
</evidence>
<dbReference type="SUPFAM" id="SSF52540">
    <property type="entry name" value="P-loop containing nucleoside triphosphate hydrolases"/>
    <property type="match status" value="1"/>
</dbReference>
<name>A0A5J5HX56_9BACI</name>
<keyword evidence="9" id="KW-1185">Reference proteome</keyword>
<proteinExistence type="predicted"/>
<keyword evidence="1 5" id="KW-0547">Nucleotide-binding</keyword>
<dbReference type="OrthoDB" id="9787585at2"/>
<evidence type="ECO:0000256" key="6">
    <source>
        <dbReference type="SAM" id="Coils"/>
    </source>
</evidence>
<dbReference type="Gene3D" id="3.40.50.300">
    <property type="entry name" value="P-loop containing nucleotide triphosphate hydrolases"/>
    <property type="match status" value="3"/>
</dbReference>
<dbReference type="EMBL" id="VYKL01000015">
    <property type="protein sequence ID" value="KAA9025692.1"/>
    <property type="molecule type" value="Genomic_DNA"/>
</dbReference>
<evidence type="ECO:0000313" key="8">
    <source>
        <dbReference type="EMBL" id="KAA9025692.1"/>
    </source>
</evidence>
<evidence type="ECO:0000256" key="5">
    <source>
        <dbReference type="PROSITE-ProRule" id="PRU00560"/>
    </source>
</evidence>
<dbReference type="InterPro" id="IPR048228">
    <property type="entry name" value="HelD_bacillota"/>
</dbReference>
<keyword evidence="2 5" id="KW-0378">Hydrolase</keyword>
<organism evidence="8 9">
    <name type="scientific">Niallia endozanthoxylica</name>
    <dbReference type="NCBI Taxonomy" id="2036016"/>
    <lineage>
        <taxon>Bacteria</taxon>
        <taxon>Bacillati</taxon>
        <taxon>Bacillota</taxon>
        <taxon>Bacilli</taxon>
        <taxon>Bacillales</taxon>
        <taxon>Bacillaceae</taxon>
        <taxon>Niallia</taxon>
    </lineage>
</organism>
<evidence type="ECO:0000313" key="9">
    <source>
        <dbReference type="Proteomes" id="UP000326671"/>
    </source>
</evidence>
<dbReference type="GO" id="GO:0005829">
    <property type="term" value="C:cytosol"/>
    <property type="evidence" value="ECO:0007669"/>
    <property type="project" value="TreeGrafter"/>
</dbReference>
<dbReference type="Proteomes" id="UP000326671">
    <property type="component" value="Unassembled WGS sequence"/>
</dbReference>
<evidence type="ECO:0000256" key="4">
    <source>
        <dbReference type="ARBA" id="ARBA00022840"/>
    </source>
</evidence>
<dbReference type="GO" id="GO:0043138">
    <property type="term" value="F:3'-5' DNA helicase activity"/>
    <property type="evidence" value="ECO:0007669"/>
    <property type="project" value="TreeGrafter"/>
</dbReference>
<keyword evidence="3 5" id="KW-0347">Helicase</keyword>
<feature type="domain" description="UvrD-like helicase ATP-binding" evidence="7">
    <location>
        <begin position="212"/>
        <end position="611"/>
    </location>
</feature>
<dbReference type="PANTHER" id="PTHR11070">
    <property type="entry name" value="UVRD / RECB / PCRA DNA HELICASE FAMILY MEMBER"/>
    <property type="match status" value="1"/>
</dbReference>
<comment type="caution">
    <text evidence="8">The sequence shown here is derived from an EMBL/GenBank/DDBJ whole genome shotgun (WGS) entry which is preliminary data.</text>
</comment>
<dbReference type="PANTHER" id="PTHR11070:SF17">
    <property type="entry name" value="DNA HELICASE IV"/>
    <property type="match status" value="1"/>
</dbReference>
<dbReference type="GO" id="GO:0003677">
    <property type="term" value="F:DNA binding"/>
    <property type="evidence" value="ECO:0007669"/>
    <property type="project" value="InterPro"/>
</dbReference>
<keyword evidence="6" id="KW-0175">Coiled coil</keyword>
<feature type="coiled-coil region" evidence="6">
    <location>
        <begin position="2"/>
        <end position="29"/>
    </location>
</feature>
<reference evidence="8 9" key="1">
    <citation type="submission" date="2019-09" db="EMBL/GenBank/DDBJ databases">
        <title>Whole genome sequences of isolates from the Mars Exploration Rovers.</title>
        <authorList>
            <person name="Seuylemezian A."/>
            <person name="Vaishampayan P."/>
        </authorList>
    </citation>
    <scope>NUCLEOTIDE SEQUENCE [LARGE SCALE GENOMIC DNA]</scope>
    <source>
        <strain evidence="8 9">MER_TA_151</strain>
    </source>
</reference>
<dbReference type="InterPro" id="IPR000212">
    <property type="entry name" value="DNA_helicase_UvrD/REP"/>
</dbReference>
<feature type="binding site" evidence="5">
    <location>
        <begin position="233"/>
        <end position="240"/>
    </location>
    <ligand>
        <name>ATP</name>
        <dbReference type="ChEBI" id="CHEBI:30616"/>
    </ligand>
</feature>